<dbReference type="PANTHER" id="PTHR47178:SF2">
    <property type="entry name" value="FAD-BINDING DOMAIN-CONTAINING PROTEIN"/>
    <property type="match status" value="1"/>
</dbReference>
<comment type="cofactor">
    <cofactor evidence="1">
        <name>FAD</name>
        <dbReference type="ChEBI" id="CHEBI:57692"/>
    </cofactor>
</comment>
<accession>A0A2J6TBQ0</accession>
<gene>
    <name evidence="7" type="ORF">K444DRAFT_652651</name>
</gene>
<dbReference type="SUPFAM" id="SSF51905">
    <property type="entry name" value="FAD/NAD(P)-binding domain"/>
    <property type="match status" value="1"/>
</dbReference>
<dbReference type="OrthoDB" id="47494at2759"/>
<protein>
    <submittedName>
        <fullName evidence="7">FAD/NAD(P)-binding domain-containing protein</fullName>
    </submittedName>
</protein>
<dbReference type="STRING" id="1095630.A0A2J6TBQ0"/>
<dbReference type="PANTHER" id="PTHR47178">
    <property type="entry name" value="MONOOXYGENASE, FAD-BINDING"/>
    <property type="match status" value="1"/>
</dbReference>
<dbReference type="RefSeq" id="XP_024737358.1">
    <property type="nucleotide sequence ID" value="XM_024885817.1"/>
</dbReference>
<keyword evidence="5" id="KW-0503">Monooxygenase</keyword>
<evidence type="ECO:0000256" key="5">
    <source>
        <dbReference type="ARBA" id="ARBA00023033"/>
    </source>
</evidence>
<organism evidence="7 8">
    <name type="scientific">Hyaloscypha bicolor E</name>
    <dbReference type="NCBI Taxonomy" id="1095630"/>
    <lineage>
        <taxon>Eukaryota</taxon>
        <taxon>Fungi</taxon>
        <taxon>Dikarya</taxon>
        <taxon>Ascomycota</taxon>
        <taxon>Pezizomycotina</taxon>
        <taxon>Leotiomycetes</taxon>
        <taxon>Helotiales</taxon>
        <taxon>Hyaloscyphaceae</taxon>
        <taxon>Hyaloscypha</taxon>
        <taxon>Hyaloscypha bicolor</taxon>
    </lineage>
</organism>
<dbReference type="PRINTS" id="PR00420">
    <property type="entry name" value="RNGMNOXGNASE"/>
</dbReference>
<dbReference type="GO" id="GO:0071949">
    <property type="term" value="F:FAD binding"/>
    <property type="evidence" value="ECO:0007669"/>
    <property type="project" value="InterPro"/>
</dbReference>
<reference evidence="7 8" key="1">
    <citation type="submission" date="2016-04" db="EMBL/GenBank/DDBJ databases">
        <title>A degradative enzymes factory behind the ericoid mycorrhizal symbiosis.</title>
        <authorList>
            <consortium name="DOE Joint Genome Institute"/>
            <person name="Martino E."/>
            <person name="Morin E."/>
            <person name="Grelet G."/>
            <person name="Kuo A."/>
            <person name="Kohler A."/>
            <person name="Daghino S."/>
            <person name="Barry K."/>
            <person name="Choi C."/>
            <person name="Cichocki N."/>
            <person name="Clum A."/>
            <person name="Copeland A."/>
            <person name="Hainaut M."/>
            <person name="Haridas S."/>
            <person name="Labutti K."/>
            <person name="Lindquist E."/>
            <person name="Lipzen A."/>
            <person name="Khouja H.-R."/>
            <person name="Murat C."/>
            <person name="Ohm R."/>
            <person name="Olson A."/>
            <person name="Spatafora J."/>
            <person name="Veneault-Fourrey C."/>
            <person name="Henrissat B."/>
            <person name="Grigoriev I."/>
            <person name="Martin F."/>
            <person name="Perotto S."/>
        </authorList>
    </citation>
    <scope>NUCLEOTIDE SEQUENCE [LARGE SCALE GENOMIC DNA]</scope>
    <source>
        <strain evidence="7 8">E</strain>
    </source>
</reference>
<evidence type="ECO:0000256" key="4">
    <source>
        <dbReference type="ARBA" id="ARBA00023002"/>
    </source>
</evidence>
<dbReference type="GeneID" id="36593894"/>
<keyword evidence="3" id="KW-0274">FAD</keyword>
<keyword evidence="8" id="KW-1185">Reference proteome</keyword>
<evidence type="ECO:0000313" key="7">
    <source>
        <dbReference type="EMBL" id="PMD60454.1"/>
    </source>
</evidence>
<dbReference type="GO" id="GO:0004497">
    <property type="term" value="F:monooxygenase activity"/>
    <property type="evidence" value="ECO:0007669"/>
    <property type="project" value="UniProtKB-KW"/>
</dbReference>
<dbReference type="InterPro" id="IPR002938">
    <property type="entry name" value="FAD-bd"/>
</dbReference>
<keyword evidence="4" id="KW-0560">Oxidoreductase</keyword>
<proteinExistence type="predicted"/>
<evidence type="ECO:0000313" key="8">
    <source>
        <dbReference type="Proteomes" id="UP000235371"/>
    </source>
</evidence>
<keyword evidence="2" id="KW-0285">Flavoprotein</keyword>
<dbReference type="EMBL" id="KZ613790">
    <property type="protein sequence ID" value="PMD60454.1"/>
    <property type="molecule type" value="Genomic_DNA"/>
</dbReference>
<evidence type="ECO:0000259" key="6">
    <source>
        <dbReference type="Pfam" id="PF01494"/>
    </source>
</evidence>
<feature type="domain" description="FAD-binding" evidence="6">
    <location>
        <begin position="13"/>
        <end position="364"/>
    </location>
</feature>
<dbReference type="AlphaFoldDB" id="A0A2J6TBQ0"/>
<dbReference type="InParanoid" id="A0A2J6TBQ0"/>
<dbReference type="Proteomes" id="UP000235371">
    <property type="component" value="Unassembled WGS sequence"/>
</dbReference>
<sequence length="402" mass="44665">MTYDHINTNAGPHVLIVGAGITGLLIAQGLKRAGVEYTIFDAETPGISRPREWTLAIHWSIPILEQLLPTDLANRLFETQCDPGLRTGLDHTIEFRNSETGDVLKTISTPNMKRVSRKKLRALCAEGIEVQWRKTLREVVYRSDGPGVSAHFSDGSTYHGDVLVGADGPKSKVREILLGLEKARSTPLEIVYNMSIVKYGEAEKSLHVRSGHPQNLFGYCPKGIFSFVAIQDMPDPDKPETWAFQVGSSWLGQRDASLSNEERMARVKSAASQLSEPFRSANLWMPDDTTINIDPIAYWVPVPFENHQGRITLCGDAAHPLPPHRGQGLNHCILDASNFVAAVVKINDERSKKEESIAEYTEELIKRGAEEVNLSFKTALTVHDWAVFMESPLMKHGVTKMS</sequence>
<evidence type="ECO:0000256" key="1">
    <source>
        <dbReference type="ARBA" id="ARBA00001974"/>
    </source>
</evidence>
<dbReference type="Gene3D" id="3.50.50.60">
    <property type="entry name" value="FAD/NAD(P)-binding domain"/>
    <property type="match status" value="1"/>
</dbReference>
<dbReference type="InterPro" id="IPR036188">
    <property type="entry name" value="FAD/NAD-bd_sf"/>
</dbReference>
<evidence type="ECO:0000256" key="3">
    <source>
        <dbReference type="ARBA" id="ARBA00022827"/>
    </source>
</evidence>
<name>A0A2J6TBQ0_9HELO</name>
<dbReference type="Pfam" id="PF01494">
    <property type="entry name" value="FAD_binding_3"/>
    <property type="match status" value="1"/>
</dbReference>
<evidence type="ECO:0000256" key="2">
    <source>
        <dbReference type="ARBA" id="ARBA00022630"/>
    </source>
</evidence>